<comment type="similarity">
    <text evidence="5">Belongs to the ligand-gated ion channel (TC 1.A.9) family.</text>
</comment>
<name>A0A9P1IXT5_9PELO</name>
<organism evidence="9 10">
    <name type="scientific">Caenorhabditis angaria</name>
    <dbReference type="NCBI Taxonomy" id="860376"/>
    <lineage>
        <taxon>Eukaryota</taxon>
        <taxon>Metazoa</taxon>
        <taxon>Ecdysozoa</taxon>
        <taxon>Nematoda</taxon>
        <taxon>Chromadorea</taxon>
        <taxon>Rhabditida</taxon>
        <taxon>Rhabditina</taxon>
        <taxon>Rhabditomorpha</taxon>
        <taxon>Rhabditoidea</taxon>
        <taxon>Rhabditidae</taxon>
        <taxon>Peloderinae</taxon>
        <taxon>Caenorhabditis</taxon>
    </lineage>
</organism>
<feature type="domain" description="Neurotransmitter-gated ion-channel transmembrane" evidence="8">
    <location>
        <begin position="236"/>
        <end position="313"/>
    </location>
</feature>
<dbReference type="InterPro" id="IPR006202">
    <property type="entry name" value="Neur_chan_lig-bd"/>
</dbReference>
<keyword evidence="4 5" id="KW-0472">Membrane</keyword>
<dbReference type="GO" id="GO:0005230">
    <property type="term" value="F:extracellular ligand-gated monoatomic ion channel activity"/>
    <property type="evidence" value="ECO:0007669"/>
    <property type="project" value="InterPro"/>
</dbReference>
<feature type="transmembrane region" description="Helical" evidence="5">
    <location>
        <begin position="264"/>
        <end position="280"/>
    </location>
</feature>
<dbReference type="InterPro" id="IPR006201">
    <property type="entry name" value="Neur_channel"/>
</dbReference>
<keyword evidence="2 5" id="KW-0812">Transmembrane</keyword>
<sequence>MRGLLILFILTEVNSLSEFMANQTKLYDDLFKNYNSDLGCINTLAPKSPYILKIETGMFKLVKIEEPEESVTFLFDLILTWHDERLEWNPEDYGGINHIYVPLKKIWVPEMTIVDSTEQKSFLERDMLYAWIYSNGSVNYYHSSVITTICEMDVFRFPMDRHTCSVNVIYHSYVTGEYEIYAEQGLMPRPIRTLGNGEWQMESMGVRKQIMDDNETVLNIYEATFHRNPSFYITLIIIPAYFINALSIVALFHNLEARGEKYQIGMTNIMSMSFIMVILADDLPKTKNIPLLAIFVIISLALMIVSLALVLIIPRATPYLIKYNKTLPRKISLILMYLLQIANFINFIVLFI</sequence>
<dbReference type="Pfam" id="PF02931">
    <property type="entry name" value="Neur_chan_LBD"/>
    <property type="match status" value="1"/>
</dbReference>
<feature type="domain" description="Neurotransmitter-gated ion-channel ligand-binding" evidence="7">
    <location>
        <begin position="23"/>
        <end position="210"/>
    </location>
</feature>
<evidence type="ECO:0000256" key="3">
    <source>
        <dbReference type="ARBA" id="ARBA00022989"/>
    </source>
</evidence>
<dbReference type="FunFam" id="2.70.170.10:FF:000027">
    <property type="entry name" value="Ligand-Gated ion Channel"/>
    <property type="match status" value="1"/>
</dbReference>
<gene>
    <name evidence="9" type="ORF">CAMP_LOCUS15849</name>
</gene>
<comment type="subcellular location">
    <subcellularLocation>
        <location evidence="1">Membrane</location>
        <topology evidence="1">Multi-pass membrane protein</topology>
    </subcellularLocation>
</comment>
<dbReference type="EMBL" id="CANHGI010000005">
    <property type="protein sequence ID" value="CAI5453212.1"/>
    <property type="molecule type" value="Genomic_DNA"/>
</dbReference>
<dbReference type="PANTHER" id="PTHR18945">
    <property type="entry name" value="NEUROTRANSMITTER GATED ION CHANNEL"/>
    <property type="match status" value="1"/>
</dbReference>
<dbReference type="SUPFAM" id="SSF63712">
    <property type="entry name" value="Nicotinic receptor ligand binding domain-like"/>
    <property type="match status" value="1"/>
</dbReference>
<evidence type="ECO:0000256" key="6">
    <source>
        <dbReference type="SAM" id="SignalP"/>
    </source>
</evidence>
<evidence type="ECO:0000313" key="9">
    <source>
        <dbReference type="EMBL" id="CAI5453212.1"/>
    </source>
</evidence>
<dbReference type="GO" id="GO:0016020">
    <property type="term" value="C:membrane"/>
    <property type="evidence" value="ECO:0007669"/>
    <property type="project" value="UniProtKB-SubCell"/>
</dbReference>
<accession>A0A9P1IXT5</accession>
<evidence type="ECO:0000256" key="1">
    <source>
        <dbReference type="ARBA" id="ARBA00004141"/>
    </source>
</evidence>
<evidence type="ECO:0000256" key="2">
    <source>
        <dbReference type="ARBA" id="ARBA00022692"/>
    </source>
</evidence>
<dbReference type="InterPro" id="IPR006029">
    <property type="entry name" value="Neurotrans-gated_channel_TM"/>
</dbReference>
<proteinExistence type="inferred from homology"/>
<evidence type="ECO:0000256" key="5">
    <source>
        <dbReference type="RuleBase" id="RU000687"/>
    </source>
</evidence>
<dbReference type="InterPro" id="IPR036734">
    <property type="entry name" value="Neur_chan_lig-bd_sf"/>
</dbReference>
<evidence type="ECO:0000259" key="8">
    <source>
        <dbReference type="Pfam" id="PF02932"/>
    </source>
</evidence>
<keyword evidence="6" id="KW-0732">Signal</keyword>
<dbReference type="Pfam" id="PF02932">
    <property type="entry name" value="Neur_chan_memb"/>
    <property type="match status" value="1"/>
</dbReference>
<feature type="transmembrane region" description="Helical" evidence="5">
    <location>
        <begin position="334"/>
        <end position="351"/>
    </location>
</feature>
<feature type="signal peptide" evidence="6">
    <location>
        <begin position="1"/>
        <end position="15"/>
    </location>
</feature>
<dbReference type="Gene3D" id="1.20.58.390">
    <property type="entry name" value="Neurotransmitter-gated ion-channel transmembrane domain"/>
    <property type="match status" value="1"/>
</dbReference>
<keyword evidence="10" id="KW-1185">Reference proteome</keyword>
<feature type="chain" id="PRO_5040383198" description="Neurotransmitter-gated ion-channel ligand-binding domain-containing protein" evidence="6">
    <location>
        <begin position="16"/>
        <end position="352"/>
    </location>
</feature>
<dbReference type="PRINTS" id="PR00252">
    <property type="entry name" value="NRIONCHANNEL"/>
</dbReference>
<dbReference type="CDD" id="cd18989">
    <property type="entry name" value="LGIC_ECD_cation"/>
    <property type="match status" value="1"/>
</dbReference>
<dbReference type="InterPro" id="IPR018000">
    <property type="entry name" value="Neurotransmitter_ion_chnl_CS"/>
</dbReference>
<dbReference type="AlphaFoldDB" id="A0A9P1IXT5"/>
<keyword evidence="5" id="KW-0813">Transport</keyword>
<dbReference type="OrthoDB" id="5866477at2759"/>
<keyword evidence="3 5" id="KW-1133">Transmembrane helix</keyword>
<dbReference type="SUPFAM" id="SSF90112">
    <property type="entry name" value="Neurotransmitter-gated ion-channel transmembrane pore"/>
    <property type="match status" value="1"/>
</dbReference>
<dbReference type="InterPro" id="IPR038050">
    <property type="entry name" value="Neuro_actylchol_rec"/>
</dbReference>
<feature type="transmembrane region" description="Helical" evidence="5">
    <location>
        <begin position="292"/>
        <end position="313"/>
    </location>
</feature>
<evidence type="ECO:0000256" key="4">
    <source>
        <dbReference type="ARBA" id="ARBA00023136"/>
    </source>
</evidence>
<dbReference type="InterPro" id="IPR036719">
    <property type="entry name" value="Neuro-gated_channel_TM_sf"/>
</dbReference>
<feature type="transmembrane region" description="Helical" evidence="5">
    <location>
        <begin position="231"/>
        <end position="252"/>
    </location>
</feature>
<keyword evidence="5" id="KW-0407">Ion channel</keyword>
<evidence type="ECO:0008006" key="11">
    <source>
        <dbReference type="Google" id="ProtNLM"/>
    </source>
</evidence>
<comment type="caution">
    <text evidence="9">The sequence shown here is derived from an EMBL/GenBank/DDBJ whole genome shotgun (WGS) entry which is preliminary data.</text>
</comment>
<keyword evidence="5" id="KW-0406">Ion transport</keyword>
<evidence type="ECO:0000313" key="10">
    <source>
        <dbReference type="Proteomes" id="UP001152747"/>
    </source>
</evidence>
<protein>
    <recommendedName>
        <fullName evidence="11">Neurotransmitter-gated ion-channel ligand-binding domain-containing protein</fullName>
    </recommendedName>
</protein>
<evidence type="ECO:0000259" key="7">
    <source>
        <dbReference type="Pfam" id="PF02931"/>
    </source>
</evidence>
<dbReference type="GO" id="GO:0004888">
    <property type="term" value="F:transmembrane signaling receptor activity"/>
    <property type="evidence" value="ECO:0007669"/>
    <property type="project" value="InterPro"/>
</dbReference>
<dbReference type="Proteomes" id="UP001152747">
    <property type="component" value="Unassembled WGS sequence"/>
</dbReference>
<dbReference type="PROSITE" id="PS00236">
    <property type="entry name" value="NEUROTR_ION_CHANNEL"/>
    <property type="match status" value="1"/>
</dbReference>
<dbReference type="Gene3D" id="2.70.170.10">
    <property type="entry name" value="Neurotransmitter-gated ion-channel ligand-binding domain"/>
    <property type="match status" value="1"/>
</dbReference>
<reference evidence="9" key="1">
    <citation type="submission" date="2022-11" db="EMBL/GenBank/DDBJ databases">
        <authorList>
            <person name="Kikuchi T."/>
        </authorList>
    </citation>
    <scope>NUCLEOTIDE SEQUENCE</scope>
    <source>
        <strain evidence="9">PS1010</strain>
    </source>
</reference>